<keyword evidence="1" id="KW-0378">Hydrolase</keyword>
<dbReference type="SMART" id="SM00849">
    <property type="entry name" value="Lactamase_B"/>
    <property type="match status" value="1"/>
</dbReference>
<reference evidence="3 4" key="1">
    <citation type="submission" date="2024-02" db="EMBL/GenBank/DDBJ databases">
        <title>Roseovarius strain W115 nov., isolated from a marine algae.</title>
        <authorList>
            <person name="Lee M.W."/>
            <person name="Lee J.K."/>
            <person name="Kim J.M."/>
            <person name="Choi D.G."/>
            <person name="Baek J.H."/>
            <person name="Bayburt H."/>
            <person name="Jung J.J."/>
            <person name="Han D.M."/>
            <person name="Jeon C.O."/>
        </authorList>
    </citation>
    <scope>NUCLEOTIDE SEQUENCE [LARGE SCALE GENOMIC DNA]</scope>
    <source>
        <strain evidence="3 4">W115</strain>
    </source>
</reference>
<evidence type="ECO:0000259" key="2">
    <source>
        <dbReference type="SMART" id="SM00849"/>
    </source>
</evidence>
<proteinExistence type="predicted"/>
<protein>
    <submittedName>
        <fullName evidence="3">MBL fold metallo-hydrolase</fullName>
    </submittedName>
</protein>
<dbReference type="Gene3D" id="3.60.15.10">
    <property type="entry name" value="Ribonuclease Z/Hydroxyacylglutathione hydrolase-like"/>
    <property type="match status" value="1"/>
</dbReference>
<name>A0ABZ2TI32_9RHOB</name>
<feature type="domain" description="Metallo-beta-lactamase" evidence="2">
    <location>
        <begin position="28"/>
        <end position="232"/>
    </location>
</feature>
<sequence length="295" mass="31350">MTTGSDTQSSVVLLGTKGGPGIQPGSPMPTSTLVQMGGRTLLVDAGLGATRAICDAGLPLTAIDAVLITHMHSDHVMELGPLLHTAWTTGLRQQLPIFGPPGLEDYWEGFLNAMNYDIALREVDEGRPDFHSLFTIGHITDERPIDLDGVLVTALRNIHPPVADSFALKFQHGADTLVLSGDTEPMPEMIPFARGADLLVHEAMLPEGIQAIVDRMGYDDATRLIDHILRSHSPAAEVGRIAAAAGVGALALNHFVPGHEPGITEADWRAAVTPHYDGPLHVGHDGMVIAFGEDA</sequence>
<dbReference type="PANTHER" id="PTHR46018">
    <property type="entry name" value="ZINC PHOSPHODIESTERASE ELAC PROTEIN 1"/>
    <property type="match status" value="1"/>
</dbReference>
<dbReference type="InterPro" id="IPR036866">
    <property type="entry name" value="RibonucZ/Hydroxyglut_hydro"/>
</dbReference>
<evidence type="ECO:0000313" key="4">
    <source>
        <dbReference type="Proteomes" id="UP001281305"/>
    </source>
</evidence>
<dbReference type="CDD" id="cd07719">
    <property type="entry name" value="arylsulfatase_AtsA-like_MBL-fold"/>
    <property type="match status" value="1"/>
</dbReference>
<dbReference type="Proteomes" id="UP001281305">
    <property type="component" value="Chromosome"/>
</dbReference>
<evidence type="ECO:0000313" key="3">
    <source>
        <dbReference type="EMBL" id="WYK19398.1"/>
    </source>
</evidence>
<evidence type="ECO:0000256" key="1">
    <source>
        <dbReference type="ARBA" id="ARBA00022801"/>
    </source>
</evidence>
<gene>
    <name evidence="3" type="ORF">RZS32_005895</name>
</gene>
<dbReference type="InterPro" id="IPR044094">
    <property type="entry name" value="AtsA-like_MBL-fold"/>
</dbReference>
<accession>A0ABZ2TI32</accession>
<dbReference type="PANTHER" id="PTHR46018:SF2">
    <property type="entry name" value="ZINC PHOSPHODIESTERASE ELAC PROTEIN 1"/>
    <property type="match status" value="1"/>
</dbReference>
<dbReference type="Pfam" id="PF23023">
    <property type="entry name" value="Anti-Pycsar_Apyc1"/>
    <property type="match status" value="1"/>
</dbReference>
<keyword evidence="4" id="KW-1185">Reference proteome</keyword>
<organism evidence="3 4">
    <name type="scientific">Roseovarius rhodophyticola</name>
    <dbReference type="NCBI Taxonomy" id="3080827"/>
    <lineage>
        <taxon>Bacteria</taxon>
        <taxon>Pseudomonadati</taxon>
        <taxon>Pseudomonadota</taxon>
        <taxon>Alphaproteobacteria</taxon>
        <taxon>Rhodobacterales</taxon>
        <taxon>Roseobacteraceae</taxon>
        <taxon>Roseovarius</taxon>
    </lineage>
</organism>
<dbReference type="RefSeq" id="WP_317056096.1">
    <property type="nucleotide sequence ID" value="NZ_CP146606.1"/>
</dbReference>
<dbReference type="InterPro" id="IPR001279">
    <property type="entry name" value="Metallo-B-lactamas"/>
</dbReference>
<dbReference type="EMBL" id="CP146606">
    <property type="protein sequence ID" value="WYK19398.1"/>
    <property type="molecule type" value="Genomic_DNA"/>
</dbReference>
<dbReference type="SUPFAM" id="SSF56281">
    <property type="entry name" value="Metallo-hydrolase/oxidoreductase"/>
    <property type="match status" value="1"/>
</dbReference>